<dbReference type="Proteomes" id="UP000219338">
    <property type="component" value="Unassembled WGS sequence"/>
</dbReference>
<dbReference type="OMA" id="MADSRQY"/>
<organism evidence="1 2">
    <name type="scientific">Armillaria ostoyae</name>
    <name type="common">Armillaria root rot fungus</name>
    <dbReference type="NCBI Taxonomy" id="47428"/>
    <lineage>
        <taxon>Eukaryota</taxon>
        <taxon>Fungi</taxon>
        <taxon>Dikarya</taxon>
        <taxon>Basidiomycota</taxon>
        <taxon>Agaricomycotina</taxon>
        <taxon>Agaricomycetes</taxon>
        <taxon>Agaricomycetidae</taxon>
        <taxon>Agaricales</taxon>
        <taxon>Marasmiineae</taxon>
        <taxon>Physalacriaceae</taxon>
        <taxon>Armillaria</taxon>
    </lineage>
</organism>
<dbReference type="OrthoDB" id="10295683at2759"/>
<dbReference type="AlphaFoldDB" id="A0A284RD48"/>
<gene>
    <name evidence="1" type="ORF">ARMOST_10020</name>
</gene>
<keyword evidence="2" id="KW-1185">Reference proteome</keyword>
<evidence type="ECO:0000313" key="1">
    <source>
        <dbReference type="EMBL" id="SJL06678.1"/>
    </source>
</evidence>
<dbReference type="EMBL" id="FUEG01000007">
    <property type="protein sequence ID" value="SJL06678.1"/>
    <property type="molecule type" value="Genomic_DNA"/>
</dbReference>
<accession>A0A284RD48</accession>
<evidence type="ECO:0000313" key="2">
    <source>
        <dbReference type="Proteomes" id="UP000219338"/>
    </source>
</evidence>
<proteinExistence type="predicted"/>
<name>A0A284RD48_ARMOS</name>
<reference evidence="2" key="1">
    <citation type="journal article" date="2017" name="Nat. Ecol. Evol.">
        <title>Genome expansion and lineage-specific genetic innovations in the forest pathogenic fungi Armillaria.</title>
        <authorList>
            <person name="Sipos G."/>
            <person name="Prasanna A.N."/>
            <person name="Walter M.C."/>
            <person name="O'Connor E."/>
            <person name="Balint B."/>
            <person name="Krizsan K."/>
            <person name="Kiss B."/>
            <person name="Hess J."/>
            <person name="Varga T."/>
            <person name="Slot J."/>
            <person name="Riley R."/>
            <person name="Boka B."/>
            <person name="Rigling D."/>
            <person name="Barry K."/>
            <person name="Lee J."/>
            <person name="Mihaltcheva S."/>
            <person name="LaButti K."/>
            <person name="Lipzen A."/>
            <person name="Waldron R."/>
            <person name="Moloney N.M."/>
            <person name="Sperisen C."/>
            <person name="Kredics L."/>
            <person name="Vagvoelgyi C."/>
            <person name="Patrignani A."/>
            <person name="Fitzpatrick D."/>
            <person name="Nagy I."/>
            <person name="Doyle S."/>
            <person name="Anderson J.B."/>
            <person name="Grigoriev I.V."/>
            <person name="Gueldener U."/>
            <person name="Muensterkoetter M."/>
            <person name="Nagy L.G."/>
        </authorList>
    </citation>
    <scope>NUCLEOTIDE SEQUENCE [LARGE SCALE GENOMIC DNA]</scope>
    <source>
        <strain evidence="2">C18/9</strain>
    </source>
</reference>
<protein>
    <submittedName>
        <fullName evidence="1">Uncharacterized protein</fullName>
    </submittedName>
</protein>
<sequence>MAMNYTSSAGKPAVIVPFSEKTDELDWIDWLRVNYPTDHTSQEIQEFYLSRYGPIEAAKSAMEEFRQDIQSNGYREKAIGRYPAPDEIMHIVDIDKHQIGIWRGDMADSRQYQFAFINSDSHPIPVPRGVRIYGVPRPDGGGTANEVLSIERACGAETADIRSEVFLAPEGAVYRVTGLGEAVHFAVPIHDDFVLAPLRTSTFKRTLDVSDLLTVLKEEIN</sequence>